<feature type="compositionally biased region" description="Low complexity" evidence="3">
    <location>
        <begin position="684"/>
        <end position="699"/>
    </location>
</feature>
<name>A0AAN6YCR2_9PEZI</name>
<feature type="compositionally biased region" description="Low complexity" evidence="3">
    <location>
        <begin position="568"/>
        <end position="632"/>
    </location>
</feature>
<dbReference type="GO" id="GO:0005769">
    <property type="term" value="C:early endosome"/>
    <property type="evidence" value="ECO:0007669"/>
    <property type="project" value="TreeGrafter"/>
</dbReference>
<dbReference type="PANTHER" id="PTHR22999">
    <property type="entry name" value="PX SERINE/THREONINE KINASE PXK"/>
    <property type="match status" value="1"/>
</dbReference>
<dbReference type="InterPro" id="IPR003114">
    <property type="entry name" value="Phox_assoc"/>
</dbReference>
<reference evidence="5" key="2">
    <citation type="submission" date="2023-05" db="EMBL/GenBank/DDBJ databases">
        <authorList>
            <consortium name="Lawrence Berkeley National Laboratory"/>
            <person name="Steindorff A."/>
            <person name="Hensen N."/>
            <person name="Bonometti L."/>
            <person name="Westerberg I."/>
            <person name="Brannstrom I.O."/>
            <person name="Guillou S."/>
            <person name="Cros-Aarteil S."/>
            <person name="Calhoun S."/>
            <person name="Haridas S."/>
            <person name="Kuo A."/>
            <person name="Mondo S."/>
            <person name="Pangilinan J."/>
            <person name="Riley R."/>
            <person name="Labutti K."/>
            <person name="Andreopoulos B."/>
            <person name="Lipzen A."/>
            <person name="Chen C."/>
            <person name="Yanf M."/>
            <person name="Daum C."/>
            <person name="Ng V."/>
            <person name="Clum A."/>
            <person name="Ohm R."/>
            <person name="Martin F."/>
            <person name="Silar P."/>
            <person name="Natvig D."/>
            <person name="Lalanne C."/>
            <person name="Gautier V."/>
            <person name="Ament-Velasquez S.L."/>
            <person name="Kruys A."/>
            <person name="Hutchinson M.I."/>
            <person name="Powell A.J."/>
            <person name="Barry K."/>
            <person name="Miller A.N."/>
            <person name="Grigoriev I.V."/>
            <person name="Debuchy R."/>
            <person name="Gladieux P."/>
            <person name="Thoren M.H."/>
            <person name="Johannesson H."/>
        </authorList>
    </citation>
    <scope>NUCLEOTIDE SEQUENCE</scope>
    <source>
        <strain evidence="5">PSN293</strain>
    </source>
</reference>
<dbReference type="GO" id="GO:0035091">
    <property type="term" value="F:phosphatidylinositol binding"/>
    <property type="evidence" value="ECO:0007669"/>
    <property type="project" value="TreeGrafter"/>
</dbReference>
<organism evidence="5 6">
    <name type="scientific">Rhypophila decipiens</name>
    <dbReference type="NCBI Taxonomy" id="261697"/>
    <lineage>
        <taxon>Eukaryota</taxon>
        <taxon>Fungi</taxon>
        <taxon>Dikarya</taxon>
        <taxon>Ascomycota</taxon>
        <taxon>Pezizomycotina</taxon>
        <taxon>Sordariomycetes</taxon>
        <taxon>Sordariomycetidae</taxon>
        <taxon>Sordariales</taxon>
        <taxon>Naviculisporaceae</taxon>
        <taxon>Rhypophila</taxon>
    </lineage>
</organism>
<evidence type="ECO:0000256" key="3">
    <source>
        <dbReference type="SAM" id="MobiDB-lite"/>
    </source>
</evidence>
<gene>
    <name evidence="5" type="ORF">QBC37DRAFT_417763</name>
</gene>
<evidence type="ECO:0000313" key="6">
    <source>
        <dbReference type="Proteomes" id="UP001301769"/>
    </source>
</evidence>
<dbReference type="InterPro" id="IPR051837">
    <property type="entry name" value="SortingNexin/PXDomain-PKLike"/>
</dbReference>
<dbReference type="GO" id="GO:0045022">
    <property type="term" value="P:early endosome to late endosome transport"/>
    <property type="evidence" value="ECO:0007669"/>
    <property type="project" value="TreeGrafter"/>
</dbReference>
<sequence length="780" mass="83516">MTTAAVQSPARVPTPRQKQTSLDPLDVSVADRPITGTTGQPKALSPVSTSPTDKGGGNGRNGLGGGSTTGNGNGNGQGNGNGAGRRAARNGAPLDPLSDRATANLVRRILCPQQLDKGKSSSASIEGLLPPLTSRNDVDLQLYALIAIILREYVQNWYSKITPDETFVAEIVQIIAHCTRALEQRIRKVDLESLLLDEIPDLLDKHITAYRAAHNPITQPPIKTDPREIYHSLCPLPALSPAPRPGFPDSSTEQAQNEAAYRQLLVHGVLAILLPTEDLENDCLTALVGQILSELIIGNNVANKLSEPWLILEMLLVVARVIDRRNVPQAGSKGQPKAVSGAGKIEIPEPTGSGKGFSAQALLWTMVHWCFLAISFLRTIFTILIASRSLPRRTLRGLHDHDDGASRHKTGLKPIQPAKPSEATSGPVITPVLAFRCWPAISNLIEMDVRMPWLCGTLAMLQWITTRWPGRLAAVDGVIDRLLSHAIHRYLLDPAALPPLLRNVRGALFPNNMPGTPTLTPPSSELELRALRRRCAKAIWTSLIPSRMVGRLYFGGALLSGGHGNKYSMTSSSDSRSNNTGSVASGPGPSPLSSSGSSSSAPKRSAVAAALAQQQGSSDDQQASHSSSSSSSPRPPRSAPKTSGGRGGSSGQQRALGNTKSTTTNQPNNNNGEGGSDGKKQKRQQQGQGQKDPSSSSSQLQIDNNNPAARGEADEDDEEILLEIEEGILDVFGDEYCNKHFVYSLLELVLVRLMPELAEKGITELWNERVPGHVDAYNPA</sequence>
<keyword evidence="2" id="KW-0963">Cytoplasm</keyword>
<protein>
    <submittedName>
        <fullName evidence="5">PXA domain-containing protein</fullName>
    </submittedName>
</protein>
<dbReference type="SMART" id="SM00313">
    <property type="entry name" value="PXA"/>
    <property type="match status" value="1"/>
</dbReference>
<accession>A0AAN6YCR2</accession>
<evidence type="ECO:0000256" key="2">
    <source>
        <dbReference type="ARBA" id="ARBA00022490"/>
    </source>
</evidence>
<proteinExistence type="predicted"/>
<dbReference type="PROSITE" id="PS51207">
    <property type="entry name" value="PXA"/>
    <property type="match status" value="1"/>
</dbReference>
<reference evidence="5" key="1">
    <citation type="journal article" date="2023" name="Mol. Phylogenet. Evol.">
        <title>Genome-scale phylogeny and comparative genomics of the fungal order Sordariales.</title>
        <authorList>
            <person name="Hensen N."/>
            <person name="Bonometti L."/>
            <person name="Westerberg I."/>
            <person name="Brannstrom I.O."/>
            <person name="Guillou S."/>
            <person name="Cros-Aarteil S."/>
            <person name="Calhoun S."/>
            <person name="Haridas S."/>
            <person name="Kuo A."/>
            <person name="Mondo S."/>
            <person name="Pangilinan J."/>
            <person name="Riley R."/>
            <person name="LaButti K."/>
            <person name="Andreopoulos B."/>
            <person name="Lipzen A."/>
            <person name="Chen C."/>
            <person name="Yan M."/>
            <person name="Daum C."/>
            <person name="Ng V."/>
            <person name="Clum A."/>
            <person name="Steindorff A."/>
            <person name="Ohm R.A."/>
            <person name="Martin F."/>
            <person name="Silar P."/>
            <person name="Natvig D.O."/>
            <person name="Lalanne C."/>
            <person name="Gautier V."/>
            <person name="Ament-Velasquez S.L."/>
            <person name="Kruys A."/>
            <person name="Hutchinson M.I."/>
            <person name="Powell A.J."/>
            <person name="Barry K."/>
            <person name="Miller A.N."/>
            <person name="Grigoriev I.V."/>
            <person name="Debuchy R."/>
            <person name="Gladieux P."/>
            <person name="Hiltunen Thoren M."/>
            <person name="Johannesson H."/>
        </authorList>
    </citation>
    <scope>NUCLEOTIDE SEQUENCE</scope>
    <source>
        <strain evidence="5">PSN293</strain>
    </source>
</reference>
<dbReference type="Pfam" id="PF02194">
    <property type="entry name" value="PXA"/>
    <property type="match status" value="1"/>
</dbReference>
<dbReference type="EMBL" id="MU858072">
    <property type="protein sequence ID" value="KAK4216103.1"/>
    <property type="molecule type" value="Genomic_DNA"/>
</dbReference>
<feature type="compositionally biased region" description="Polar residues" evidence="3">
    <location>
        <begin position="35"/>
        <end position="52"/>
    </location>
</feature>
<feature type="compositionally biased region" description="Gly residues" evidence="3">
    <location>
        <begin position="54"/>
        <end position="83"/>
    </location>
</feature>
<feature type="region of interest" description="Disordered" evidence="3">
    <location>
        <begin position="1"/>
        <end position="98"/>
    </location>
</feature>
<evidence type="ECO:0000259" key="4">
    <source>
        <dbReference type="PROSITE" id="PS51207"/>
    </source>
</evidence>
<comment type="subcellular location">
    <subcellularLocation>
        <location evidence="1">Cytoplasm</location>
    </subcellularLocation>
</comment>
<comment type="caution">
    <text evidence="5">The sequence shown here is derived from an EMBL/GenBank/DDBJ whole genome shotgun (WGS) entry which is preliminary data.</text>
</comment>
<feature type="region of interest" description="Disordered" evidence="3">
    <location>
        <begin position="398"/>
        <end position="424"/>
    </location>
</feature>
<feature type="domain" description="PXA" evidence="4">
    <location>
        <begin position="135"/>
        <end position="325"/>
    </location>
</feature>
<dbReference type="PANTHER" id="PTHR22999:SF23">
    <property type="entry name" value="SORTING NEXIN-16"/>
    <property type="match status" value="1"/>
</dbReference>
<evidence type="ECO:0000256" key="1">
    <source>
        <dbReference type="ARBA" id="ARBA00004496"/>
    </source>
</evidence>
<dbReference type="AlphaFoldDB" id="A0AAN6YCR2"/>
<evidence type="ECO:0000313" key="5">
    <source>
        <dbReference type="EMBL" id="KAK4216103.1"/>
    </source>
</evidence>
<dbReference type="GO" id="GO:0005770">
    <property type="term" value="C:late endosome"/>
    <property type="evidence" value="ECO:0007669"/>
    <property type="project" value="TreeGrafter"/>
</dbReference>
<dbReference type="Proteomes" id="UP001301769">
    <property type="component" value="Unassembled WGS sequence"/>
</dbReference>
<feature type="region of interest" description="Disordered" evidence="3">
    <location>
        <begin position="567"/>
        <end position="715"/>
    </location>
</feature>
<feature type="compositionally biased region" description="Polar residues" evidence="3">
    <location>
        <begin position="655"/>
        <end position="671"/>
    </location>
</feature>
<keyword evidence="6" id="KW-1185">Reference proteome</keyword>